<reference evidence="1 2" key="1">
    <citation type="submission" date="2019-07" db="EMBL/GenBank/DDBJ databases">
        <title>Whole genome shotgun sequence of Chitinophaga cymbidii NBRC 109752.</title>
        <authorList>
            <person name="Hosoyama A."/>
            <person name="Uohara A."/>
            <person name="Ohji S."/>
            <person name="Ichikawa N."/>
        </authorList>
    </citation>
    <scope>NUCLEOTIDE SEQUENCE [LARGE SCALE GENOMIC DNA]</scope>
    <source>
        <strain evidence="1 2">NBRC 109752</strain>
    </source>
</reference>
<comment type="caution">
    <text evidence="1">The sequence shown here is derived from an EMBL/GenBank/DDBJ whole genome shotgun (WGS) entry which is preliminary data.</text>
</comment>
<dbReference type="AlphaFoldDB" id="A0A512RJA8"/>
<accession>A0A512RJA8</accession>
<gene>
    <name evidence="1" type="ORF">CCY01nite_20590</name>
</gene>
<dbReference type="EMBL" id="BKAU01000001">
    <property type="protein sequence ID" value="GEP95799.1"/>
    <property type="molecule type" value="Genomic_DNA"/>
</dbReference>
<evidence type="ECO:0000313" key="1">
    <source>
        <dbReference type="EMBL" id="GEP95799.1"/>
    </source>
</evidence>
<protein>
    <submittedName>
        <fullName evidence="1">Uncharacterized protein</fullName>
    </submittedName>
</protein>
<evidence type="ECO:0000313" key="2">
    <source>
        <dbReference type="Proteomes" id="UP000321436"/>
    </source>
</evidence>
<proteinExistence type="predicted"/>
<sequence>MFALSCTKRPYKVETKFIAGYLIGKETCHPDPDNDYWLLDCTVHPNTPSIGDTIVVDNETYTNVIKVKGLLPELQELGTSIGIEYKTITREKVETTGCEVPSPVTYHLKEIFIIHQGIAR</sequence>
<name>A0A512RJA8_9BACT</name>
<keyword evidence="2" id="KW-1185">Reference proteome</keyword>
<organism evidence="1 2">
    <name type="scientific">Chitinophaga cymbidii</name>
    <dbReference type="NCBI Taxonomy" id="1096750"/>
    <lineage>
        <taxon>Bacteria</taxon>
        <taxon>Pseudomonadati</taxon>
        <taxon>Bacteroidota</taxon>
        <taxon>Chitinophagia</taxon>
        <taxon>Chitinophagales</taxon>
        <taxon>Chitinophagaceae</taxon>
        <taxon>Chitinophaga</taxon>
    </lineage>
</organism>
<dbReference type="Proteomes" id="UP000321436">
    <property type="component" value="Unassembled WGS sequence"/>
</dbReference>